<keyword evidence="4" id="KW-1185">Reference proteome</keyword>
<feature type="region of interest" description="Disordered" evidence="2">
    <location>
        <begin position="1178"/>
        <end position="1220"/>
    </location>
</feature>
<feature type="compositionally biased region" description="Low complexity" evidence="2">
    <location>
        <begin position="1195"/>
        <end position="1220"/>
    </location>
</feature>
<feature type="compositionally biased region" description="Low complexity" evidence="2">
    <location>
        <begin position="1053"/>
        <end position="1065"/>
    </location>
</feature>
<proteinExistence type="predicted"/>
<sequence length="1430" mass="155522">MSGDGVMQRTKSEIASSPLALESQNRVSSFRSKHSALLTQRRQVQERNELDRKARGLIPRISKAARQLERDILRVVHEIQTLEDRSDAIKTSSEAEHVSVQENLKTERNMILVDADRLRKQLADLESRVESTQGVLDSARREAEAEAAQIETELAAHSERSKGLVEQVQALHVEAEATQAGAEQRVASAIRVVEEEEAEVERLRDTIDSLEAKLQLVGMHPTTGSSDAGPTAAVSASSREYDQLVQRRDLLQRRHELVLSGAPCVTAWLDAFGDAPPSGQAMQGPEGDTHVLPALEAVLPTVPSGREGMEAELAQRREASVSAGQHLEAVRQRVTEARVALQEAETVLQGLSIDDTRPQAAADAPADSAYAADLVSLFEEGDTQQVRRLAEVRRMAAELRRRRCVTEDAHTKETQAIQEELETAQARSTALSANCTSLHDAVSEAAQQVGGKGQAEEAVREIDARVAGVEKRIQELGSLQREEEAEAEAEAERAEEERGALLDRQDVILAQTAEEARVLDALDRHRPRALSPNAPLAHICATLQSASEAFGVRRAAVSAVQQYVLASPSVYPRGMQTRLTAPLREDVLVALGERRAELEALGEGTDAAQGDAHVISLVIPHLMGWEDTEGGAETKTIDEEGAAVQAQERRISGLQASLMREVEQAAAEYVYAKTSGPEDPMIRIISPLRREPGILLRRYQHQHRLLQELEATSEALEALEARVEAKTAELRDWLVAAGKRRQAVQSALVMSGEEDEALVHSLEQRRSLRQAEEARDACLVNVARLTRSLASAHDTFAEYARVVDARLARLDAEAASIEEAWEGNADTSTLAQSLGASMPMGTQDSETARVTPSGGSLAEALVQAEAERERALAHERQATVQAREVAERKQALADADREEEEASQAVAKAAAYVCLLECYLFVDKRDEASDALGSVLVALDQAQLNLSKAEAEQAEQRERDNTERSALLADIEAAHASLAERERERDHARGLLLQCREDLAESLRQISAAAQPLQAELAATQDTVSRTSAALDSVRARIEGLAKHRDTDGEADGSASPGGSVSSAVSGTLRRLARARHETSCRVEALEGRAAEVTDSILRDEDSYRSRRAEQSHQALTQMARVRKSGLAKCRSSLDAIHEHLETLERIRDTLGDPSLCVSAPDADLIDRMQRRLDQMGADLPRARSIQRGSPTAKSGTGLEGSSPLSPGSPSSPAPSSSQPVLGLCHVASQELEGPVLSVSPHVRVPTHSLSLTQTLSHRDSARAVTPSMAHKGPALRALSAQIALLQGGCLFFTAARSPQCQVYLDGIDRPLVHAHSRVVRLSSDLSRLRMLHSETGVETGAIQTVNMQSVERAMAHPTLAPGWLRTLREPKLIKITPTHGSPVFLMTTESQACAHSWCVALQTLAAWSQCKLRLKRCLRQSEELDVDLM</sequence>
<comment type="caution">
    <text evidence="3">The sequence shown here is derived from an EMBL/GenBank/DDBJ whole genome shotgun (WGS) entry which is preliminary data.</text>
</comment>
<feature type="coiled-coil region" evidence="1">
    <location>
        <begin position="857"/>
        <end position="908"/>
    </location>
</feature>
<feature type="region of interest" description="Disordered" evidence="2">
    <location>
        <begin position="1"/>
        <end position="45"/>
    </location>
</feature>
<evidence type="ECO:0000256" key="1">
    <source>
        <dbReference type="SAM" id="Coils"/>
    </source>
</evidence>
<evidence type="ECO:0000313" key="4">
    <source>
        <dbReference type="Proteomes" id="UP000265618"/>
    </source>
</evidence>
<dbReference type="EMBL" id="BDIP01000047">
    <property type="protein sequence ID" value="GIQ79730.1"/>
    <property type="molecule type" value="Genomic_DNA"/>
</dbReference>
<evidence type="ECO:0000256" key="2">
    <source>
        <dbReference type="SAM" id="MobiDB-lite"/>
    </source>
</evidence>
<accession>A0A9K3CP04</accession>
<organism evidence="3 4">
    <name type="scientific">Kipferlia bialata</name>
    <dbReference type="NCBI Taxonomy" id="797122"/>
    <lineage>
        <taxon>Eukaryota</taxon>
        <taxon>Metamonada</taxon>
        <taxon>Carpediemonas-like organisms</taxon>
        <taxon>Kipferlia</taxon>
    </lineage>
</organism>
<keyword evidence="1" id="KW-0175">Coiled coil</keyword>
<gene>
    <name evidence="3" type="ORF">KIPB_000420</name>
</gene>
<reference evidence="3 4" key="1">
    <citation type="journal article" date="2018" name="PLoS ONE">
        <title>The draft genome of Kipferlia bialata reveals reductive genome evolution in fornicate parasites.</title>
        <authorList>
            <person name="Tanifuji G."/>
            <person name="Takabayashi S."/>
            <person name="Kume K."/>
            <person name="Takagi M."/>
            <person name="Nakayama T."/>
            <person name="Kamikawa R."/>
            <person name="Inagaki Y."/>
            <person name="Hashimoto T."/>
        </authorList>
    </citation>
    <scope>NUCLEOTIDE SEQUENCE [LARGE SCALE GENOMIC DNA]</scope>
    <source>
        <strain evidence="3">NY0173</strain>
    </source>
</reference>
<evidence type="ECO:0000313" key="3">
    <source>
        <dbReference type="EMBL" id="GIQ79730.1"/>
    </source>
</evidence>
<evidence type="ECO:0008006" key="5">
    <source>
        <dbReference type="Google" id="ProtNLM"/>
    </source>
</evidence>
<protein>
    <recommendedName>
        <fullName evidence="5">PH domain-containing protein</fullName>
    </recommendedName>
</protein>
<name>A0A9K3CP04_9EUKA</name>
<dbReference type="Proteomes" id="UP000265618">
    <property type="component" value="Unassembled WGS sequence"/>
</dbReference>
<feature type="region of interest" description="Disordered" evidence="2">
    <location>
        <begin position="1042"/>
        <end position="1065"/>
    </location>
</feature>
<feature type="coiled-coil region" evidence="1">
    <location>
        <begin position="477"/>
        <end position="504"/>
    </location>
</feature>
<feature type="coiled-coil region" evidence="1">
    <location>
        <begin position="65"/>
        <end position="213"/>
    </location>
</feature>
<feature type="coiled-coil region" evidence="1">
    <location>
        <begin position="699"/>
        <end position="736"/>
    </location>
</feature>